<dbReference type="OrthoDB" id="245989at2759"/>
<feature type="domain" description="ABC transporter" evidence="9">
    <location>
        <begin position="17"/>
        <end position="249"/>
    </location>
</feature>
<proteinExistence type="inferred from homology"/>
<keyword evidence="10" id="KW-0378">Hydrolase</keyword>
<evidence type="ECO:0000259" key="9">
    <source>
        <dbReference type="PROSITE" id="PS50893"/>
    </source>
</evidence>
<dbReference type="InterPro" id="IPR017871">
    <property type="entry name" value="ABC_transporter-like_CS"/>
</dbReference>
<accession>S3CLU4</accession>
<feature type="transmembrane region" description="Helical" evidence="8">
    <location>
        <begin position="611"/>
        <end position="633"/>
    </location>
</feature>
<dbReference type="InterPro" id="IPR003439">
    <property type="entry name" value="ABC_transporter-like_ATP-bd"/>
</dbReference>
<evidence type="ECO:0000256" key="6">
    <source>
        <dbReference type="ARBA" id="ARBA00023136"/>
    </source>
</evidence>
<keyword evidence="6 8" id="KW-0472">Membrane</keyword>
<feature type="region of interest" description="Disordered" evidence="7">
    <location>
        <begin position="662"/>
        <end position="685"/>
    </location>
</feature>
<reference evidence="10 11" key="1">
    <citation type="journal article" date="2013" name="BMC Genomics">
        <title>Genomics-driven discovery of the pneumocandin biosynthetic gene cluster in the fungus Glarea lozoyensis.</title>
        <authorList>
            <person name="Chen L."/>
            <person name="Yue Q."/>
            <person name="Zhang X."/>
            <person name="Xiang M."/>
            <person name="Wang C."/>
            <person name="Li S."/>
            <person name="Che Y."/>
            <person name="Ortiz-Lopez F.J."/>
            <person name="Bills G.F."/>
            <person name="Liu X."/>
            <person name="An Z."/>
        </authorList>
    </citation>
    <scope>NUCLEOTIDE SEQUENCE [LARGE SCALE GENOMIC DNA]</scope>
    <source>
        <strain evidence="11">ATCC 20868 / MF5171</strain>
    </source>
</reference>
<feature type="transmembrane region" description="Helical" evidence="8">
    <location>
        <begin position="436"/>
        <end position="460"/>
    </location>
</feature>
<dbReference type="RefSeq" id="XP_008084831.1">
    <property type="nucleotide sequence ID" value="XM_008086640.1"/>
</dbReference>
<dbReference type="eggNOG" id="KOG0065">
    <property type="taxonomic scope" value="Eukaryota"/>
</dbReference>
<protein>
    <submittedName>
        <fullName evidence="10">p-loop containing nucleoside triphosphate hydrolase</fullName>
    </submittedName>
</protein>
<dbReference type="Pfam" id="PF00005">
    <property type="entry name" value="ABC_tran"/>
    <property type="match status" value="1"/>
</dbReference>
<dbReference type="Proteomes" id="UP000016922">
    <property type="component" value="Unassembled WGS sequence"/>
</dbReference>
<dbReference type="GO" id="GO:0005524">
    <property type="term" value="F:ATP binding"/>
    <property type="evidence" value="ECO:0007669"/>
    <property type="project" value="InterPro"/>
</dbReference>
<evidence type="ECO:0000256" key="1">
    <source>
        <dbReference type="ARBA" id="ARBA00004141"/>
    </source>
</evidence>
<evidence type="ECO:0000256" key="2">
    <source>
        <dbReference type="ARBA" id="ARBA00006012"/>
    </source>
</evidence>
<feature type="transmembrane region" description="Helical" evidence="8">
    <location>
        <begin position="358"/>
        <end position="382"/>
    </location>
</feature>
<dbReference type="Gene3D" id="3.40.50.300">
    <property type="entry name" value="P-loop containing nucleotide triphosphate hydrolases"/>
    <property type="match status" value="2"/>
</dbReference>
<evidence type="ECO:0000256" key="8">
    <source>
        <dbReference type="SAM" id="Phobius"/>
    </source>
</evidence>
<dbReference type="SUPFAM" id="SSF52540">
    <property type="entry name" value="P-loop containing nucleoside triphosphate hydrolases"/>
    <property type="match status" value="2"/>
</dbReference>
<dbReference type="EMBL" id="KE145369">
    <property type="protein sequence ID" value="EPE27472.1"/>
    <property type="molecule type" value="Genomic_DNA"/>
</dbReference>
<evidence type="ECO:0000256" key="7">
    <source>
        <dbReference type="SAM" id="MobiDB-lite"/>
    </source>
</evidence>
<feature type="transmembrane region" description="Helical" evidence="8">
    <location>
        <begin position="394"/>
        <end position="416"/>
    </location>
</feature>
<gene>
    <name evidence="10" type="ORF">GLAREA_04263</name>
</gene>
<evidence type="ECO:0000313" key="11">
    <source>
        <dbReference type="Proteomes" id="UP000016922"/>
    </source>
</evidence>
<name>S3CLU4_GLAL2</name>
<dbReference type="Pfam" id="PF06422">
    <property type="entry name" value="PDR_CDR"/>
    <property type="match status" value="1"/>
</dbReference>
<dbReference type="AlphaFoldDB" id="S3CLU4"/>
<sequence>MDDPMAIPPNSEDGLNMPTDNSSTTNPLLTLIHDLKENNGRPGSVCTILLKVLAGNTDGLFVDDGSSINYQGATPKEIHGEFRSECTYTAELDTHFPELTVGETLDFAIATRSSQSQYVKNVKDVLVDIFNLSGAVTTQVGNGFIRGISGGEKKRLSIAEAMVGFSSIQCCDNSTRGMDSSTALRIIHHFRDLATHREATIIVSLYQASQRALDAFDKVTVLYRGQQIFFGTWADGLKYFHSLGFQIPPQMTTGDFFTALTNPAEARLLVREGMGSQVPGTAEGFHKIWRESKERKLLLNGIKMFNQECLPRAEMVDQLRKLRTAERGWSITLHTTSQSSDKSNCASVEVFQRNKNNIALPISTVIGNTIIGVIVGSVFYNLSQASDSLNRRTILLFFVVLLNSFMTGFEVLAVWAQRPIVEKHSKYAFYHPFTEAISAMLVDLPAKIFTCLFFNIVIYFMTNLRRTAAAFFTYLLFSSTVLMTMSMFYRSIDSLSRTLQGSMVPINTAIVFFIIYTGFVIPERYMHPWFSWIRFLNPVAFAFESVLINEFANRRFECNQFVPSGPAYDAISTSDRICSSVGALPGQTFVDGTTYLKTVFNYSPDHLWRNYWILLIMMLGLCATHILSSEYILAKKSKGEVLLFLCNKALICNPKMDEEAKAGQSPGIKNLIDEKNKQPEAPKGLNDHSSTFCWDNLCYDIKAEGKPKRPLNEVNGWVKKGTLTALMGATGAGKTTMLDVLS</sequence>
<keyword evidence="5 8" id="KW-1133">Transmembrane helix</keyword>
<dbReference type="InterPro" id="IPR013525">
    <property type="entry name" value="ABC2_TM"/>
</dbReference>
<feature type="transmembrane region" description="Helical" evidence="8">
    <location>
        <begin position="504"/>
        <end position="522"/>
    </location>
</feature>
<dbReference type="InterPro" id="IPR010929">
    <property type="entry name" value="PDR_CDR_ABC"/>
</dbReference>
<evidence type="ECO:0000256" key="3">
    <source>
        <dbReference type="ARBA" id="ARBA00022448"/>
    </source>
</evidence>
<dbReference type="KEGG" id="glz:GLAREA_04263"/>
<evidence type="ECO:0000256" key="5">
    <source>
        <dbReference type="ARBA" id="ARBA00022989"/>
    </source>
</evidence>
<keyword evidence="4 8" id="KW-0812">Transmembrane</keyword>
<dbReference type="OMA" id="ANRRFEC"/>
<evidence type="ECO:0000256" key="4">
    <source>
        <dbReference type="ARBA" id="ARBA00022692"/>
    </source>
</evidence>
<dbReference type="InterPro" id="IPR027417">
    <property type="entry name" value="P-loop_NTPase"/>
</dbReference>
<dbReference type="GO" id="GO:0016020">
    <property type="term" value="C:membrane"/>
    <property type="evidence" value="ECO:0007669"/>
    <property type="project" value="UniProtKB-SubCell"/>
</dbReference>
<dbReference type="Pfam" id="PF01061">
    <property type="entry name" value="ABC2_membrane"/>
    <property type="match status" value="1"/>
</dbReference>
<feature type="region of interest" description="Disordered" evidence="7">
    <location>
        <begin position="1"/>
        <end position="23"/>
    </location>
</feature>
<comment type="similarity">
    <text evidence="2">Belongs to the ABC transporter superfamily. ABCG family. PDR (TC 3.A.1.205) subfamily.</text>
</comment>
<dbReference type="PANTHER" id="PTHR19241">
    <property type="entry name" value="ATP-BINDING CASSETTE TRANSPORTER"/>
    <property type="match status" value="1"/>
</dbReference>
<dbReference type="HOGENOM" id="CLU_000604_35_1_1"/>
<keyword evidence="11" id="KW-1185">Reference proteome</keyword>
<feature type="compositionally biased region" description="Basic and acidic residues" evidence="7">
    <location>
        <begin position="671"/>
        <end position="680"/>
    </location>
</feature>
<organism evidence="10 11">
    <name type="scientific">Glarea lozoyensis (strain ATCC 20868 / MF5171)</name>
    <dbReference type="NCBI Taxonomy" id="1116229"/>
    <lineage>
        <taxon>Eukaryota</taxon>
        <taxon>Fungi</taxon>
        <taxon>Dikarya</taxon>
        <taxon>Ascomycota</taxon>
        <taxon>Pezizomycotina</taxon>
        <taxon>Leotiomycetes</taxon>
        <taxon>Helotiales</taxon>
        <taxon>Helotiaceae</taxon>
        <taxon>Glarea</taxon>
    </lineage>
</organism>
<dbReference type="GO" id="GO:0016887">
    <property type="term" value="F:ATP hydrolysis activity"/>
    <property type="evidence" value="ECO:0007669"/>
    <property type="project" value="InterPro"/>
</dbReference>
<dbReference type="GeneID" id="19463318"/>
<keyword evidence="3" id="KW-0813">Transport</keyword>
<comment type="subcellular location">
    <subcellularLocation>
        <location evidence="1">Membrane</location>
        <topology evidence="1">Multi-pass membrane protein</topology>
    </subcellularLocation>
</comment>
<dbReference type="PROSITE" id="PS50893">
    <property type="entry name" value="ABC_TRANSPORTER_2"/>
    <property type="match status" value="1"/>
</dbReference>
<feature type="transmembrane region" description="Helical" evidence="8">
    <location>
        <begin position="472"/>
        <end position="492"/>
    </location>
</feature>
<dbReference type="PROSITE" id="PS00211">
    <property type="entry name" value="ABC_TRANSPORTER_1"/>
    <property type="match status" value="1"/>
</dbReference>
<dbReference type="GO" id="GO:0140359">
    <property type="term" value="F:ABC-type transporter activity"/>
    <property type="evidence" value="ECO:0007669"/>
    <property type="project" value="InterPro"/>
</dbReference>
<evidence type="ECO:0000313" key="10">
    <source>
        <dbReference type="EMBL" id="EPE27472.1"/>
    </source>
</evidence>